<evidence type="ECO:0000313" key="2">
    <source>
        <dbReference type="Proteomes" id="UP000095751"/>
    </source>
</evidence>
<dbReference type="InParanoid" id="A0A1E7F2V8"/>
<protein>
    <submittedName>
        <fullName evidence="1">Uncharacterized protein</fullName>
    </submittedName>
</protein>
<proteinExistence type="predicted"/>
<dbReference type="KEGG" id="fcy:FRACYDRAFT_243729"/>
<sequence>MVPYVPPSRRGRRGQVVIAFYAVGLNDLLRDFDISPLPISDSFIVNHYCFYDEFQRLADIVGIYDDVHEDVKAFNNVFFKKDSNYQKYQTKYYVAEYDDAKSAEEVSESVNAYFRKLSKGLAAKQLPNMSEHPLLASFPIDEIVATSLGVGSLQLATFVTKDVLIKTKEDFKDAMKEEYRRTTNIQSRYVADSVSLTLFMRPSDRKPPTHVLTFRSQKQKKCRELVGGGHLNMSLNVFHEDQACKKLYEETFGVALYLPGGINPTFIWQGNEFENTRHQQQWYACNYAMVITAGDGEIVESLPDILEEISTDLCIAFENDPLSTLYPSVKGYEWTPVDQFRSVCRPNQKTSWRHLYNAVVRSDRLSRNFK</sequence>
<gene>
    <name evidence="1" type="ORF">FRACYDRAFT_243729</name>
</gene>
<evidence type="ECO:0000313" key="1">
    <source>
        <dbReference type="EMBL" id="OEU12477.1"/>
    </source>
</evidence>
<organism evidence="1 2">
    <name type="scientific">Fragilariopsis cylindrus CCMP1102</name>
    <dbReference type="NCBI Taxonomy" id="635003"/>
    <lineage>
        <taxon>Eukaryota</taxon>
        <taxon>Sar</taxon>
        <taxon>Stramenopiles</taxon>
        <taxon>Ochrophyta</taxon>
        <taxon>Bacillariophyta</taxon>
        <taxon>Bacillariophyceae</taxon>
        <taxon>Bacillariophycidae</taxon>
        <taxon>Bacillariales</taxon>
        <taxon>Bacillariaceae</taxon>
        <taxon>Fragilariopsis</taxon>
    </lineage>
</organism>
<reference evidence="1 2" key="1">
    <citation type="submission" date="2016-09" db="EMBL/GenBank/DDBJ databases">
        <title>Extensive genetic diversity and differential bi-allelic expression allows diatom success in the polar Southern Ocean.</title>
        <authorList>
            <consortium name="DOE Joint Genome Institute"/>
            <person name="Mock T."/>
            <person name="Otillar R.P."/>
            <person name="Strauss J."/>
            <person name="Dupont C."/>
            <person name="Frickenhaus S."/>
            <person name="Maumus F."/>
            <person name="Mcmullan M."/>
            <person name="Sanges R."/>
            <person name="Schmutz J."/>
            <person name="Toseland A."/>
            <person name="Valas R."/>
            <person name="Veluchamy A."/>
            <person name="Ward B.J."/>
            <person name="Allen A."/>
            <person name="Barry K."/>
            <person name="Falciatore A."/>
            <person name="Ferrante M."/>
            <person name="Fortunato A.E."/>
            <person name="Gloeckner G."/>
            <person name="Gruber A."/>
            <person name="Hipkin R."/>
            <person name="Janech M."/>
            <person name="Kroth P."/>
            <person name="Leese F."/>
            <person name="Lindquist E."/>
            <person name="Lyon B.R."/>
            <person name="Martin J."/>
            <person name="Mayer C."/>
            <person name="Parker M."/>
            <person name="Quesneville H."/>
            <person name="Raymond J."/>
            <person name="Uhlig C."/>
            <person name="Valentin K.U."/>
            <person name="Worden A.Z."/>
            <person name="Armbrust E.V."/>
            <person name="Bowler C."/>
            <person name="Green B."/>
            <person name="Moulton V."/>
            <person name="Van Oosterhout C."/>
            <person name="Grigoriev I."/>
        </authorList>
    </citation>
    <scope>NUCLEOTIDE SEQUENCE [LARGE SCALE GENOMIC DNA]</scope>
    <source>
        <strain evidence="1 2">CCMP1102</strain>
    </source>
</reference>
<accession>A0A1E7F2V8</accession>
<name>A0A1E7F2V8_9STRA</name>
<dbReference type="EMBL" id="KV784364">
    <property type="protein sequence ID" value="OEU12477.1"/>
    <property type="molecule type" value="Genomic_DNA"/>
</dbReference>
<dbReference type="AlphaFoldDB" id="A0A1E7F2V8"/>
<dbReference type="Proteomes" id="UP000095751">
    <property type="component" value="Unassembled WGS sequence"/>
</dbReference>
<keyword evidence="2" id="KW-1185">Reference proteome</keyword>